<name>A0A4R4JV15_9GAMM</name>
<evidence type="ECO:0000313" key="1">
    <source>
        <dbReference type="EMBL" id="TDB57922.1"/>
    </source>
</evidence>
<proteinExistence type="predicted"/>
<dbReference type="RefSeq" id="WP_132354462.1">
    <property type="nucleotide sequence ID" value="NZ_CAWOJO010000015.1"/>
</dbReference>
<dbReference type="AlphaFoldDB" id="A0A4R4JV15"/>
<organism evidence="1 2">
    <name type="scientific">Photorhabdus khanii subsp. guanajuatensis</name>
    <dbReference type="NCBI Taxonomy" id="2100166"/>
    <lineage>
        <taxon>Bacteria</taxon>
        <taxon>Pseudomonadati</taxon>
        <taxon>Pseudomonadota</taxon>
        <taxon>Gammaproteobacteria</taxon>
        <taxon>Enterobacterales</taxon>
        <taxon>Morganellaceae</taxon>
        <taxon>Photorhabdus</taxon>
    </lineage>
</organism>
<protein>
    <submittedName>
        <fullName evidence="1">Uncharacterized protein</fullName>
    </submittedName>
</protein>
<dbReference type="EMBL" id="PUJY01000015">
    <property type="protein sequence ID" value="TDB57922.1"/>
    <property type="molecule type" value="Genomic_DNA"/>
</dbReference>
<evidence type="ECO:0000313" key="2">
    <source>
        <dbReference type="Proteomes" id="UP000295598"/>
    </source>
</evidence>
<gene>
    <name evidence="1" type="ORF">C5467_11105</name>
</gene>
<comment type="caution">
    <text evidence="1">The sequence shown here is derived from an EMBL/GenBank/DDBJ whole genome shotgun (WGS) entry which is preliminary data.</text>
</comment>
<reference evidence="1 2" key="1">
    <citation type="journal article" date="2019" name="Int. J. Syst. Evol. Microbiol.">
        <title>Photorhabdus khanii subsp. guanajuatensis subsp. nov., isolated from Heterorhabditis atacamensis, and Photorhabdus luminescens subsp. mexicana subsp. nov., isolated from Heterorhabditis mexicana entomopathogenic nematodes.</title>
        <authorList>
            <person name="Machado R.A.R."/>
            <person name="Bruno P."/>
            <person name="Arce C.C.M."/>
            <person name="Liechti N."/>
            <person name="Kohler A."/>
            <person name="Bernal J."/>
            <person name="Bruggmann R."/>
            <person name="Turlings T.C.J."/>
        </authorList>
    </citation>
    <scope>NUCLEOTIDE SEQUENCE [LARGE SCALE GENOMIC DNA]</scope>
    <source>
        <strain evidence="1 2">MEX20-17</strain>
    </source>
</reference>
<sequence length="284" mass="31898">MGVIRAPYLLAELKERGGDDESALAKIMQPGCRIGEEDLRALASKLGIEMSVLAPAPENAANTRFKAKLRGGLASFLFEYDGCFRHAEGSSHAEMLGIEQEDDIGLPSRAADAMLLEKTLYQVIARAKYMLSKIDCKFVRSEQAIEFREQLAPGIFKPGYRGFRFKEAASCDLPTVSIDGRKFNCVASIARAHGLDPVTVRRRIVDTGKTAEKLTNDEWKFILSKKKGKGKPFTYQDRTYSNIAQFCREHQLNSNLVYQKVKDRADSTNEEFWGQIIETCKRND</sequence>
<accession>A0A4R4JV15</accession>
<dbReference type="Proteomes" id="UP000295598">
    <property type="component" value="Unassembled WGS sequence"/>
</dbReference>